<proteinExistence type="predicted"/>
<comment type="caution">
    <text evidence="2">The sequence shown here is derived from an EMBL/GenBank/DDBJ whole genome shotgun (WGS) entry which is preliminary data.</text>
</comment>
<dbReference type="OrthoDB" id="5003062at2759"/>
<reference evidence="2 3" key="1">
    <citation type="submission" date="2015-09" db="EMBL/GenBank/DDBJ databases">
        <title>Draft genome of a European isolate of the apple canker pathogen Neonectria ditissima.</title>
        <authorList>
            <person name="Gomez-Cortecero A."/>
            <person name="Harrison R.J."/>
            <person name="Armitage A.D."/>
        </authorList>
    </citation>
    <scope>NUCLEOTIDE SEQUENCE [LARGE SCALE GENOMIC DNA]</scope>
    <source>
        <strain evidence="2 3">R09/05</strain>
    </source>
</reference>
<feature type="region of interest" description="Disordered" evidence="1">
    <location>
        <begin position="70"/>
        <end position="108"/>
    </location>
</feature>
<organism evidence="2 3">
    <name type="scientific">Neonectria ditissima</name>
    <dbReference type="NCBI Taxonomy" id="78410"/>
    <lineage>
        <taxon>Eukaryota</taxon>
        <taxon>Fungi</taxon>
        <taxon>Dikarya</taxon>
        <taxon>Ascomycota</taxon>
        <taxon>Pezizomycotina</taxon>
        <taxon>Sordariomycetes</taxon>
        <taxon>Hypocreomycetidae</taxon>
        <taxon>Hypocreales</taxon>
        <taxon>Nectriaceae</taxon>
        <taxon>Neonectria</taxon>
    </lineage>
</organism>
<dbReference type="AlphaFoldDB" id="A0A0P7BGF3"/>
<evidence type="ECO:0000256" key="1">
    <source>
        <dbReference type="SAM" id="MobiDB-lite"/>
    </source>
</evidence>
<accession>A0A0P7BGF3</accession>
<protein>
    <submittedName>
        <fullName evidence="2">Uncharacterized protein</fullName>
    </submittedName>
</protein>
<keyword evidence="3" id="KW-1185">Reference proteome</keyword>
<evidence type="ECO:0000313" key="2">
    <source>
        <dbReference type="EMBL" id="KPM42294.1"/>
    </source>
</evidence>
<dbReference type="EMBL" id="LKCW01000051">
    <property type="protein sequence ID" value="KPM42294.1"/>
    <property type="molecule type" value="Genomic_DNA"/>
</dbReference>
<evidence type="ECO:0000313" key="3">
    <source>
        <dbReference type="Proteomes" id="UP000050424"/>
    </source>
</evidence>
<gene>
    <name evidence="2" type="ORF">AK830_g4245</name>
</gene>
<dbReference type="Proteomes" id="UP000050424">
    <property type="component" value="Unassembled WGS sequence"/>
</dbReference>
<sequence>MIQLCNVHRKLMLRSPRSKPTTIYSVLDLDPHTQPFYPPELASTNGSREAIESQVTAAYNRHSADVLQRLNSDRRDAESDDLQRQQHGSYRVRREEQRPLSPAEPDEEWSDIVTQAAAILLSSELRNLYDTEFLPVLTQSSVPRSEETISNKKRVKLRELCYWTEGMKSEP</sequence>
<name>A0A0P7BGF3_9HYPO</name>
<feature type="compositionally biased region" description="Basic and acidic residues" evidence="1">
    <location>
        <begin position="71"/>
        <end position="84"/>
    </location>
</feature>